<reference evidence="3 4" key="1">
    <citation type="submission" date="2019-06" db="EMBL/GenBank/DDBJ databases">
        <title>A complete genome sequence for Luteibacter pinisoli MAH-14.</title>
        <authorList>
            <person name="Baltrus D.A."/>
        </authorList>
    </citation>
    <scope>NUCLEOTIDE SEQUENCE [LARGE SCALE GENOMIC DNA]</scope>
    <source>
        <strain evidence="3 4">MAH-14</strain>
    </source>
</reference>
<dbReference type="AlphaFoldDB" id="A0A4Y5Z294"/>
<dbReference type="GO" id="GO:0016787">
    <property type="term" value="F:hydrolase activity"/>
    <property type="evidence" value="ECO:0007669"/>
    <property type="project" value="UniProtKB-KW"/>
</dbReference>
<feature type="signal peptide" evidence="2">
    <location>
        <begin position="1"/>
        <end position="19"/>
    </location>
</feature>
<keyword evidence="1" id="KW-0472">Membrane</keyword>
<proteinExistence type="predicted"/>
<dbReference type="RefSeq" id="WP_139981992.1">
    <property type="nucleotide sequence ID" value="NZ_CP041046.1"/>
</dbReference>
<dbReference type="OrthoDB" id="9801077at2"/>
<keyword evidence="2" id="KW-0732">Signal</keyword>
<dbReference type="Proteomes" id="UP000316093">
    <property type="component" value="Chromosome"/>
</dbReference>
<evidence type="ECO:0000256" key="2">
    <source>
        <dbReference type="SAM" id="SignalP"/>
    </source>
</evidence>
<feature type="transmembrane region" description="Helical" evidence="1">
    <location>
        <begin position="343"/>
        <end position="361"/>
    </location>
</feature>
<keyword evidence="1" id="KW-0812">Transmembrane</keyword>
<feature type="transmembrane region" description="Helical" evidence="1">
    <location>
        <begin position="304"/>
        <end position="323"/>
    </location>
</feature>
<dbReference type="SUPFAM" id="SSF49785">
    <property type="entry name" value="Galactose-binding domain-like"/>
    <property type="match status" value="1"/>
</dbReference>
<accession>A0A4Y5Z294</accession>
<evidence type="ECO:0000313" key="4">
    <source>
        <dbReference type="Proteomes" id="UP000316093"/>
    </source>
</evidence>
<evidence type="ECO:0000313" key="3">
    <source>
        <dbReference type="EMBL" id="QDE39432.1"/>
    </source>
</evidence>
<feature type="transmembrane region" description="Helical" evidence="1">
    <location>
        <begin position="217"/>
        <end position="235"/>
    </location>
</feature>
<evidence type="ECO:0000256" key="1">
    <source>
        <dbReference type="SAM" id="Phobius"/>
    </source>
</evidence>
<dbReference type="KEGG" id="lpy:FIV34_09570"/>
<protein>
    <submittedName>
        <fullName evidence="3">Glycoside hydrolase</fullName>
    </submittedName>
</protein>
<feature type="transmembrane region" description="Helical" evidence="1">
    <location>
        <begin position="408"/>
        <end position="429"/>
    </location>
</feature>
<gene>
    <name evidence="3" type="ORF">FIV34_09570</name>
</gene>
<feature type="transmembrane region" description="Helical" evidence="1">
    <location>
        <begin position="242"/>
        <end position="264"/>
    </location>
</feature>
<sequence>MRAAFLFALSLLLSFPARATPPDAAVVAPGHATVPLTGPWRFHTGDDPQWSASGFDDSAWEIVDLTSAPGAHDGDVGLPGYVTGWSKRGHAGYSGYAWYRLRVTVDSDEPLALAGPTLVDSTYELYVDGKRVGGPGDFSGATPAVFSVRPAVYALPPRTAAGPVTYQLAFRVWMDPLDASEESGGLHVAPAIGTVEGVHQLYQVQWLQTFKGYVVDAIEPFAFCLLALMVVALIACRSDDPYRWLVTALVLLALMRVQQVMFYWTPFLSLRWYDVLVTVICRPLVLASWTLAWRDWFRLERKLAFNYVVVGLTVAYLLLALLGRPWLIASPGVRTAADLGVTGVRWLFAAVYLWTIGAGVARASLPARLLGALSALLVGIGLFATELNTLGIPGIWFPYGTGVARGQYAYAAFVVVLFVLILLRAVGYARRAESRDRRMRNEV</sequence>
<organism evidence="3 4">
    <name type="scientific">Luteibacter pinisoli</name>
    <dbReference type="NCBI Taxonomy" id="2589080"/>
    <lineage>
        <taxon>Bacteria</taxon>
        <taxon>Pseudomonadati</taxon>
        <taxon>Pseudomonadota</taxon>
        <taxon>Gammaproteobacteria</taxon>
        <taxon>Lysobacterales</taxon>
        <taxon>Rhodanobacteraceae</taxon>
        <taxon>Luteibacter</taxon>
    </lineage>
</organism>
<keyword evidence="3" id="KW-0378">Hydrolase</keyword>
<feature type="chain" id="PRO_5021321876" evidence="2">
    <location>
        <begin position="20"/>
        <end position="443"/>
    </location>
</feature>
<dbReference type="EMBL" id="CP041046">
    <property type="protein sequence ID" value="QDE39432.1"/>
    <property type="molecule type" value="Genomic_DNA"/>
</dbReference>
<feature type="transmembrane region" description="Helical" evidence="1">
    <location>
        <begin position="373"/>
        <end position="396"/>
    </location>
</feature>
<keyword evidence="4" id="KW-1185">Reference proteome</keyword>
<dbReference type="Gene3D" id="2.60.120.260">
    <property type="entry name" value="Galactose-binding domain-like"/>
    <property type="match status" value="1"/>
</dbReference>
<feature type="transmembrane region" description="Helical" evidence="1">
    <location>
        <begin position="270"/>
        <end position="292"/>
    </location>
</feature>
<dbReference type="InterPro" id="IPR008979">
    <property type="entry name" value="Galactose-bd-like_sf"/>
</dbReference>
<keyword evidence="1" id="KW-1133">Transmembrane helix</keyword>
<name>A0A4Y5Z294_9GAMM</name>